<dbReference type="Pfam" id="PF00724">
    <property type="entry name" value="Oxidored_FMN"/>
    <property type="match status" value="1"/>
</dbReference>
<feature type="domain" description="NADH:flavin oxidoreductase/NADH oxidase N-terminal" evidence="3">
    <location>
        <begin position="8"/>
        <end position="326"/>
    </location>
</feature>
<dbReference type="PANTHER" id="PTHR43656:SF2">
    <property type="entry name" value="BINDING OXIDOREDUCTASE, PUTATIVE (AFU_ORTHOLOGUE AFUA_2G08260)-RELATED"/>
    <property type="match status" value="1"/>
</dbReference>
<evidence type="ECO:0000256" key="2">
    <source>
        <dbReference type="ARBA" id="ARBA00023002"/>
    </source>
</evidence>
<evidence type="ECO:0000259" key="3">
    <source>
        <dbReference type="Pfam" id="PF00724"/>
    </source>
</evidence>
<proteinExistence type="predicted"/>
<dbReference type="InterPro" id="IPR001155">
    <property type="entry name" value="OxRdtase_FMN_N"/>
</dbReference>
<dbReference type="CDD" id="cd02803">
    <property type="entry name" value="OYE_like_FMN_family"/>
    <property type="match status" value="1"/>
</dbReference>
<dbReference type="Gene3D" id="3.20.20.70">
    <property type="entry name" value="Aldolase class I"/>
    <property type="match status" value="1"/>
</dbReference>
<dbReference type="EC" id="1.-.-.-" evidence="4"/>
<reference evidence="4 5" key="1">
    <citation type="journal article" date="2018" name="Environ. Microbiol.">
        <title>Novel energy conservation strategies and behaviour of Pelotomaculum schinkii driving syntrophic propionate catabolism.</title>
        <authorList>
            <person name="Hidalgo-Ahumada C.A.P."/>
            <person name="Nobu M.K."/>
            <person name="Narihiro T."/>
            <person name="Tamaki H."/>
            <person name="Liu W.T."/>
            <person name="Kamagata Y."/>
            <person name="Stams A.J.M."/>
            <person name="Imachi H."/>
            <person name="Sousa D.Z."/>
        </authorList>
    </citation>
    <scope>NUCLEOTIDE SEQUENCE [LARGE SCALE GENOMIC DNA]</scope>
    <source>
        <strain evidence="4 5">MGP</strain>
    </source>
</reference>
<sequence>MHVAGTSIKIGSCEIKNRFLRSATVESMADIDGFVTDALLRLYYDLARGGTGLIITGAATVEQNGKAFINQICVYDDKYIPGLKKLSGIIHKYGDGCKCAVQLFHQGTSGYGFSYGATDRGYSLNDVSEEDIKATIRAFGAAAGRVKEAGFDAVAVHGAHGYLLSEFLCPVTNNRSDQWGGSLDNRMRFIMEVYSAIRARVGGSFPILWKLNTADYLEEGNGIKEYAQVAKRLAEQGVDLIELSGGITGQVKLRAKLRKEAGTKEAYFAWAVDTMREALAGTNTALALTGGIRSLPAMEKLLQNGTDLIGICRPLICEPDFPDRLLKTPDRRESKCTSCNKCLLHIARQPVKCVEFDPFRNIFSSLV</sequence>
<dbReference type="SUPFAM" id="SSF51395">
    <property type="entry name" value="FMN-linked oxidoreductases"/>
    <property type="match status" value="1"/>
</dbReference>
<dbReference type="Proteomes" id="UP000297597">
    <property type="component" value="Unassembled WGS sequence"/>
</dbReference>
<evidence type="ECO:0000313" key="5">
    <source>
        <dbReference type="Proteomes" id="UP000297597"/>
    </source>
</evidence>
<evidence type="ECO:0000256" key="1">
    <source>
        <dbReference type="ARBA" id="ARBA00022630"/>
    </source>
</evidence>
<dbReference type="InterPro" id="IPR013785">
    <property type="entry name" value="Aldolase_TIM"/>
</dbReference>
<dbReference type="AlphaFoldDB" id="A0A4Y7RU25"/>
<dbReference type="EMBL" id="QFFZ01000006">
    <property type="protein sequence ID" value="TEB12498.1"/>
    <property type="molecule type" value="Genomic_DNA"/>
</dbReference>
<accession>A0A4Y7RU25</accession>
<keyword evidence="1" id="KW-0285">Flavoprotein</keyword>
<keyword evidence="5" id="KW-1185">Reference proteome</keyword>
<dbReference type="RefSeq" id="WP_134212710.1">
    <property type="nucleotide sequence ID" value="NZ_QFFZ01000006.1"/>
</dbReference>
<dbReference type="OrthoDB" id="9772736at2"/>
<gene>
    <name evidence="4" type="ORF">Pmgp_00829</name>
</gene>
<organism evidence="4 5">
    <name type="scientific">Pelotomaculum propionicicum</name>
    <dbReference type="NCBI Taxonomy" id="258475"/>
    <lineage>
        <taxon>Bacteria</taxon>
        <taxon>Bacillati</taxon>
        <taxon>Bacillota</taxon>
        <taxon>Clostridia</taxon>
        <taxon>Eubacteriales</taxon>
        <taxon>Desulfotomaculaceae</taxon>
        <taxon>Pelotomaculum</taxon>
    </lineage>
</organism>
<protein>
    <submittedName>
        <fullName evidence="4">NADH oxidase</fullName>
        <ecNumber evidence="4">1.-.-.-</ecNumber>
    </submittedName>
</protein>
<dbReference type="InterPro" id="IPR051799">
    <property type="entry name" value="NADH_flavin_oxidoreductase"/>
</dbReference>
<dbReference type="PANTHER" id="PTHR43656">
    <property type="entry name" value="BINDING OXIDOREDUCTASE, PUTATIVE (AFU_ORTHOLOGUE AFUA_2G08260)-RELATED"/>
    <property type="match status" value="1"/>
</dbReference>
<name>A0A4Y7RU25_9FIRM</name>
<comment type="caution">
    <text evidence="4">The sequence shown here is derived from an EMBL/GenBank/DDBJ whole genome shotgun (WGS) entry which is preliminary data.</text>
</comment>
<dbReference type="GO" id="GO:0010181">
    <property type="term" value="F:FMN binding"/>
    <property type="evidence" value="ECO:0007669"/>
    <property type="project" value="InterPro"/>
</dbReference>
<dbReference type="GO" id="GO:0016491">
    <property type="term" value="F:oxidoreductase activity"/>
    <property type="evidence" value="ECO:0007669"/>
    <property type="project" value="UniProtKB-KW"/>
</dbReference>
<evidence type="ECO:0000313" key="4">
    <source>
        <dbReference type="EMBL" id="TEB12498.1"/>
    </source>
</evidence>
<keyword evidence="2 4" id="KW-0560">Oxidoreductase</keyword>